<dbReference type="InterPro" id="IPR004045">
    <property type="entry name" value="Glutathione_S-Trfase_N"/>
</dbReference>
<dbReference type="AlphaFoldDB" id="A0A5E4PLI1"/>
<dbReference type="InterPro" id="IPR034333">
    <property type="entry name" value="GST_Zeta_N"/>
</dbReference>
<dbReference type="PANTHER" id="PTHR42673">
    <property type="entry name" value="MALEYLACETOACETATE ISOMERASE"/>
    <property type="match status" value="1"/>
</dbReference>
<keyword evidence="5" id="KW-1185">Reference proteome</keyword>
<dbReference type="NCBIfam" id="TIGR01262">
    <property type="entry name" value="maiA"/>
    <property type="match status" value="1"/>
</dbReference>
<dbReference type="Pfam" id="PF13410">
    <property type="entry name" value="GST_C_2"/>
    <property type="match status" value="1"/>
</dbReference>
<dbReference type="Pfam" id="PF13417">
    <property type="entry name" value="GST_N_3"/>
    <property type="match status" value="1"/>
</dbReference>
<protein>
    <submittedName>
        <fullName evidence="4">Maleylpyruvate isomerase</fullName>
    </submittedName>
</protein>
<dbReference type="PANTHER" id="PTHR42673:SF4">
    <property type="entry name" value="MALEYLACETOACETATE ISOMERASE"/>
    <property type="match status" value="1"/>
</dbReference>
<evidence type="ECO:0000259" key="3">
    <source>
        <dbReference type="PROSITE" id="PS50405"/>
    </source>
</evidence>
<dbReference type="Proteomes" id="UP000324194">
    <property type="component" value="Chromosome 2"/>
</dbReference>
<dbReference type="Gene3D" id="3.40.30.10">
    <property type="entry name" value="Glutaredoxin"/>
    <property type="match status" value="1"/>
</dbReference>
<dbReference type="SUPFAM" id="SSF47616">
    <property type="entry name" value="GST C-terminal domain-like"/>
    <property type="match status" value="1"/>
</dbReference>
<name>A0A5E4PLI1_9COXI</name>
<dbReference type="GO" id="GO:0005737">
    <property type="term" value="C:cytoplasm"/>
    <property type="evidence" value="ECO:0007669"/>
    <property type="project" value="InterPro"/>
</dbReference>
<dbReference type="PROSITE" id="PS50404">
    <property type="entry name" value="GST_NTER"/>
    <property type="match status" value="1"/>
</dbReference>
<gene>
    <name evidence="4" type="primary">nagL</name>
    <name evidence="4" type="ORF">AQUSIP_25640</name>
</gene>
<dbReference type="InterPro" id="IPR034330">
    <property type="entry name" value="GST_Zeta_C"/>
</dbReference>
<organism evidence="4 5">
    <name type="scientific">Aquicella siphonis</name>
    <dbReference type="NCBI Taxonomy" id="254247"/>
    <lineage>
        <taxon>Bacteria</taxon>
        <taxon>Pseudomonadati</taxon>
        <taxon>Pseudomonadota</taxon>
        <taxon>Gammaproteobacteria</taxon>
        <taxon>Legionellales</taxon>
        <taxon>Coxiellaceae</taxon>
        <taxon>Aquicella</taxon>
    </lineage>
</organism>
<dbReference type="SUPFAM" id="SSF52833">
    <property type="entry name" value="Thioredoxin-like"/>
    <property type="match status" value="1"/>
</dbReference>
<reference evidence="4 5" key="1">
    <citation type="submission" date="2019-08" db="EMBL/GenBank/DDBJ databases">
        <authorList>
            <person name="Guy L."/>
        </authorList>
    </citation>
    <scope>NUCLEOTIDE SEQUENCE [LARGE SCALE GENOMIC DNA]</scope>
    <source>
        <strain evidence="4 5">SGT-108</strain>
    </source>
</reference>
<dbReference type="CDD" id="cd03191">
    <property type="entry name" value="GST_C_Zeta"/>
    <property type="match status" value="1"/>
</dbReference>
<dbReference type="GO" id="GO:0016034">
    <property type="term" value="F:maleylacetoacetate isomerase activity"/>
    <property type="evidence" value="ECO:0007669"/>
    <property type="project" value="TreeGrafter"/>
</dbReference>
<dbReference type="GO" id="GO:0006749">
    <property type="term" value="P:glutathione metabolic process"/>
    <property type="evidence" value="ECO:0007669"/>
    <property type="project" value="TreeGrafter"/>
</dbReference>
<accession>A0A5E4PLI1</accession>
<dbReference type="SFLD" id="SFLDG00358">
    <property type="entry name" value="Main_(cytGST)"/>
    <property type="match status" value="1"/>
</dbReference>
<evidence type="ECO:0000256" key="1">
    <source>
        <dbReference type="ARBA" id="ARBA00010007"/>
    </source>
</evidence>
<feature type="domain" description="GST C-terminal" evidence="3">
    <location>
        <begin position="88"/>
        <end position="213"/>
    </location>
</feature>
<dbReference type="InterPro" id="IPR005955">
    <property type="entry name" value="GST_Zeta"/>
</dbReference>
<proteinExistence type="inferred from homology"/>
<dbReference type="GO" id="GO:0004364">
    <property type="term" value="F:glutathione transferase activity"/>
    <property type="evidence" value="ECO:0007669"/>
    <property type="project" value="TreeGrafter"/>
</dbReference>
<dbReference type="GO" id="GO:0006559">
    <property type="term" value="P:L-phenylalanine catabolic process"/>
    <property type="evidence" value="ECO:0007669"/>
    <property type="project" value="TreeGrafter"/>
</dbReference>
<sequence length="213" mass="24414">MLKLYDYFRSSASYRVRIALNLKKLDYQSVPVHLLNNGGEQHSDEYRKINPQSLVPALQDGNKILTQSLAIIEYLEDLHPEPPLLPSHPYEKARVRSFALSIAADLHPLNNLRILKYLTEELHLSDEQKTKWYHHWMNKGLTALEKQLERHPSTDEFCFGSQPTLADLCLVPQLLNARRFNCNLDACPTLVRIDANCQKLEAFIKARPAEAAA</sequence>
<evidence type="ECO:0000313" key="5">
    <source>
        <dbReference type="Proteomes" id="UP000324194"/>
    </source>
</evidence>
<feature type="domain" description="GST N-terminal" evidence="2">
    <location>
        <begin position="1"/>
        <end position="83"/>
    </location>
</feature>
<comment type="similarity">
    <text evidence="1">Belongs to the GST superfamily. Zeta family.</text>
</comment>
<evidence type="ECO:0000259" key="2">
    <source>
        <dbReference type="PROSITE" id="PS50404"/>
    </source>
</evidence>
<dbReference type="InterPro" id="IPR036282">
    <property type="entry name" value="Glutathione-S-Trfase_C_sf"/>
</dbReference>
<dbReference type="KEGG" id="asip:AQUSIP_25640"/>
<dbReference type="Gene3D" id="1.20.1050.10">
    <property type="match status" value="1"/>
</dbReference>
<evidence type="ECO:0000313" key="4">
    <source>
        <dbReference type="EMBL" id="VVC77237.1"/>
    </source>
</evidence>
<dbReference type="PROSITE" id="PS50405">
    <property type="entry name" value="GST_CTER"/>
    <property type="match status" value="1"/>
</dbReference>
<dbReference type="SFLD" id="SFLDS00019">
    <property type="entry name" value="Glutathione_Transferase_(cytos"/>
    <property type="match status" value="1"/>
</dbReference>
<dbReference type="InterPro" id="IPR010987">
    <property type="entry name" value="Glutathione-S-Trfase_C-like"/>
</dbReference>
<dbReference type="CDD" id="cd03042">
    <property type="entry name" value="GST_N_Zeta"/>
    <property type="match status" value="1"/>
</dbReference>
<keyword evidence="4" id="KW-0413">Isomerase</keyword>
<dbReference type="InterPro" id="IPR036249">
    <property type="entry name" value="Thioredoxin-like_sf"/>
</dbReference>
<keyword evidence="4" id="KW-0670">Pyruvate</keyword>
<dbReference type="InterPro" id="IPR040079">
    <property type="entry name" value="Glutathione_S-Trfase"/>
</dbReference>
<dbReference type="EMBL" id="LR699120">
    <property type="protein sequence ID" value="VVC77237.1"/>
    <property type="molecule type" value="Genomic_DNA"/>
</dbReference>
<dbReference type="RefSeq" id="WP_408608955.1">
    <property type="nucleotide sequence ID" value="NZ_LR699120.1"/>
</dbReference>